<evidence type="ECO:0000313" key="2">
    <source>
        <dbReference type="EMBL" id="KAJ2898392.1"/>
    </source>
</evidence>
<dbReference type="AlphaFoldDB" id="A0AAD5RM62"/>
<comment type="caution">
    <text evidence="2">The sequence shown here is derived from an EMBL/GenBank/DDBJ whole genome shotgun (WGS) entry which is preliminary data.</text>
</comment>
<protein>
    <submittedName>
        <fullName evidence="2">Uncharacterized protein</fullName>
    </submittedName>
</protein>
<keyword evidence="3" id="KW-1185">Reference proteome</keyword>
<organism evidence="2 3">
    <name type="scientific">Zalerion maritima</name>
    <dbReference type="NCBI Taxonomy" id="339359"/>
    <lineage>
        <taxon>Eukaryota</taxon>
        <taxon>Fungi</taxon>
        <taxon>Dikarya</taxon>
        <taxon>Ascomycota</taxon>
        <taxon>Pezizomycotina</taxon>
        <taxon>Sordariomycetes</taxon>
        <taxon>Lulworthiomycetidae</taxon>
        <taxon>Lulworthiales</taxon>
        <taxon>Lulworthiaceae</taxon>
        <taxon>Zalerion</taxon>
    </lineage>
</organism>
<name>A0AAD5RM62_9PEZI</name>
<dbReference type="Proteomes" id="UP001201980">
    <property type="component" value="Unassembled WGS sequence"/>
</dbReference>
<accession>A0AAD5RM62</accession>
<evidence type="ECO:0000256" key="1">
    <source>
        <dbReference type="SAM" id="MobiDB-lite"/>
    </source>
</evidence>
<sequence length="125" mass="13394">MDPAFPLPESPPLPPRLSGPPFPTIRTSRESLSPIIRGIHVPRDRGHYRLFPLIDMDVSSSVVNEAVTPSGLSSPTLLSGWTRPAGVGDAAHWKAFQPGTEGQQTVSVAEYVLVATPMLLSADAR</sequence>
<reference evidence="2" key="1">
    <citation type="submission" date="2022-07" db="EMBL/GenBank/DDBJ databases">
        <title>Draft genome sequence of Zalerion maritima ATCC 34329, a (micro)plastics degrading marine fungus.</title>
        <authorList>
            <person name="Paco A."/>
            <person name="Goncalves M.F.M."/>
            <person name="Rocha-Santos T.A.P."/>
            <person name="Alves A."/>
        </authorList>
    </citation>
    <scope>NUCLEOTIDE SEQUENCE</scope>
    <source>
        <strain evidence="2">ATCC 34329</strain>
    </source>
</reference>
<proteinExistence type="predicted"/>
<dbReference type="EMBL" id="JAKWBI020000232">
    <property type="protein sequence ID" value="KAJ2898392.1"/>
    <property type="molecule type" value="Genomic_DNA"/>
</dbReference>
<gene>
    <name evidence="2" type="ORF">MKZ38_003944</name>
</gene>
<evidence type="ECO:0000313" key="3">
    <source>
        <dbReference type="Proteomes" id="UP001201980"/>
    </source>
</evidence>
<feature type="compositionally biased region" description="Pro residues" evidence="1">
    <location>
        <begin position="1"/>
        <end position="23"/>
    </location>
</feature>
<feature type="region of interest" description="Disordered" evidence="1">
    <location>
        <begin position="1"/>
        <end position="26"/>
    </location>
</feature>